<reference evidence="1" key="1">
    <citation type="journal article" date="2015" name="Nature">
        <title>Complex archaea that bridge the gap between prokaryotes and eukaryotes.</title>
        <authorList>
            <person name="Spang A."/>
            <person name="Saw J.H."/>
            <person name="Jorgensen S.L."/>
            <person name="Zaremba-Niedzwiedzka K."/>
            <person name="Martijn J."/>
            <person name="Lind A.E."/>
            <person name="van Eijk R."/>
            <person name="Schleper C."/>
            <person name="Guy L."/>
            <person name="Ettema T.J."/>
        </authorList>
    </citation>
    <scope>NUCLEOTIDE SEQUENCE</scope>
</reference>
<protein>
    <submittedName>
        <fullName evidence="1">Uncharacterized protein</fullName>
    </submittedName>
</protein>
<evidence type="ECO:0000313" key="1">
    <source>
        <dbReference type="EMBL" id="KKK79910.1"/>
    </source>
</evidence>
<name>A0A0F8Z1J8_9ZZZZ</name>
<proteinExistence type="predicted"/>
<dbReference type="EMBL" id="LAZR01053816">
    <property type="protein sequence ID" value="KKK79910.1"/>
    <property type="molecule type" value="Genomic_DNA"/>
</dbReference>
<accession>A0A0F8Z1J8</accession>
<gene>
    <name evidence="1" type="ORF">LCGC14_2828770</name>
</gene>
<comment type="caution">
    <text evidence="1">The sequence shown here is derived from an EMBL/GenBank/DDBJ whole genome shotgun (WGS) entry which is preliminary data.</text>
</comment>
<sequence length="288" mass="32337">MDLFSLKSDDITNLGAEGAVIFFRELIWAEASRVKIGRQLISVPDCVNVGDGGLDALVENAKPLFDDVIPQGTSGFQIKSSDLGPSECKQELHIKKDINEPLKPGIKRILDNDGTYIVVLFAELADPQILRRLNAILEDLNNNGYSNPKIRLYTASKIIGFTERFLAFLAKIKPQLLECIPFQIWGEDVNLSTPETFIEDENRTKIINEIRERLRNRNDVAVSIRITGLSGVGKKRLVYEALSPHDLKNAVILVISEAFKNSRLFNYILTDHNLNVIIVIDLNESVCY</sequence>
<organism evidence="1">
    <name type="scientific">marine sediment metagenome</name>
    <dbReference type="NCBI Taxonomy" id="412755"/>
    <lineage>
        <taxon>unclassified sequences</taxon>
        <taxon>metagenomes</taxon>
        <taxon>ecological metagenomes</taxon>
    </lineage>
</organism>
<dbReference type="AlphaFoldDB" id="A0A0F8Z1J8"/>